<dbReference type="EMBL" id="KK583676">
    <property type="protein sequence ID" value="KDO17397.1"/>
    <property type="molecule type" value="Genomic_DNA"/>
</dbReference>
<dbReference type="Proteomes" id="UP000030745">
    <property type="component" value="Unassembled WGS sequence"/>
</dbReference>
<dbReference type="OrthoDB" id="74348at2759"/>
<gene>
    <name evidence="3" type="ORF">SPRG_17121</name>
</gene>
<sequence>SQAAGKYVLHFEEAPPGPDNLLFNWIGVVNGNTVCQTPTEKNAFAAQAVEHVAHNASTSALSDPVQYLQSLDTPARAVVGSVAALVVVVLVLVLVKVVRSRRTRYEPASVESNTPMRRRRASTTEEGKEEELTETASTRSAIAEIEGLMEPTTTMSLRPSMKLDTPMHPTRAKDHDAVFSSA</sequence>
<keyword evidence="2" id="KW-1133">Transmembrane helix</keyword>
<proteinExistence type="predicted"/>
<accession>A0A067BRU9</accession>
<dbReference type="RefSeq" id="XP_012211896.1">
    <property type="nucleotide sequence ID" value="XM_012356506.1"/>
</dbReference>
<dbReference type="GeneID" id="24138681"/>
<feature type="region of interest" description="Disordered" evidence="1">
    <location>
        <begin position="105"/>
        <end position="182"/>
    </location>
</feature>
<feature type="transmembrane region" description="Helical" evidence="2">
    <location>
        <begin position="77"/>
        <end position="95"/>
    </location>
</feature>
<dbReference type="STRING" id="695850.A0A067BRU9"/>
<dbReference type="VEuPathDB" id="FungiDB:SPRG_17121"/>
<evidence type="ECO:0000256" key="1">
    <source>
        <dbReference type="SAM" id="MobiDB-lite"/>
    </source>
</evidence>
<feature type="compositionally biased region" description="Basic and acidic residues" evidence="1">
    <location>
        <begin position="171"/>
        <end position="182"/>
    </location>
</feature>
<protein>
    <submittedName>
        <fullName evidence="3">Uncharacterized protein</fullName>
    </submittedName>
</protein>
<organism evidence="3 4">
    <name type="scientific">Saprolegnia parasitica (strain CBS 223.65)</name>
    <dbReference type="NCBI Taxonomy" id="695850"/>
    <lineage>
        <taxon>Eukaryota</taxon>
        <taxon>Sar</taxon>
        <taxon>Stramenopiles</taxon>
        <taxon>Oomycota</taxon>
        <taxon>Saprolegniomycetes</taxon>
        <taxon>Saprolegniales</taxon>
        <taxon>Saprolegniaceae</taxon>
        <taxon>Saprolegnia</taxon>
    </lineage>
</organism>
<dbReference type="AlphaFoldDB" id="A0A067BRU9"/>
<dbReference type="KEGG" id="spar:SPRG_17121"/>
<evidence type="ECO:0000313" key="4">
    <source>
        <dbReference type="Proteomes" id="UP000030745"/>
    </source>
</evidence>
<keyword evidence="2" id="KW-0472">Membrane</keyword>
<feature type="non-terminal residue" evidence="3">
    <location>
        <position position="1"/>
    </location>
</feature>
<keyword evidence="2" id="KW-0812">Transmembrane</keyword>
<keyword evidence="4" id="KW-1185">Reference proteome</keyword>
<name>A0A067BRU9_SAPPC</name>
<evidence type="ECO:0000256" key="2">
    <source>
        <dbReference type="SAM" id="Phobius"/>
    </source>
</evidence>
<evidence type="ECO:0000313" key="3">
    <source>
        <dbReference type="EMBL" id="KDO17397.1"/>
    </source>
</evidence>
<reference evidence="3 4" key="1">
    <citation type="journal article" date="2013" name="PLoS Genet.">
        <title>Distinctive expansion of potential virulence genes in the genome of the oomycete fish pathogen Saprolegnia parasitica.</title>
        <authorList>
            <person name="Jiang R.H."/>
            <person name="de Bruijn I."/>
            <person name="Haas B.J."/>
            <person name="Belmonte R."/>
            <person name="Lobach L."/>
            <person name="Christie J."/>
            <person name="van den Ackerveken G."/>
            <person name="Bottin A."/>
            <person name="Bulone V."/>
            <person name="Diaz-Moreno S.M."/>
            <person name="Dumas B."/>
            <person name="Fan L."/>
            <person name="Gaulin E."/>
            <person name="Govers F."/>
            <person name="Grenville-Briggs L.J."/>
            <person name="Horner N.R."/>
            <person name="Levin J.Z."/>
            <person name="Mammella M."/>
            <person name="Meijer H.J."/>
            <person name="Morris P."/>
            <person name="Nusbaum C."/>
            <person name="Oome S."/>
            <person name="Phillips A.J."/>
            <person name="van Rooyen D."/>
            <person name="Rzeszutek E."/>
            <person name="Saraiva M."/>
            <person name="Secombes C.J."/>
            <person name="Seidl M.F."/>
            <person name="Snel B."/>
            <person name="Stassen J.H."/>
            <person name="Sykes S."/>
            <person name="Tripathy S."/>
            <person name="van den Berg H."/>
            <person name="Vega-Arreguin J.C."/>
            <person name="Wawra S."/>
            <person name="Young S.K."/>
            <person name="Zeng Q."/>
            <person name="Dieguez-Uribeondo J."/>
            <person name="Russ C."/>
            <person name="Tyler B.M."/>
            <person name="van West P."/>
        </authorList>
    </citation>
    <scope>NUCLEOTIDE SEQUENCE [LARGE SCALE GENOMIC DNA]</scope>
    <source>
        <strain evidence="3 4">CBS 223.65</strain>
    </source>
</reference>